<protein>
    <submittedName>
        <fullName evidence="3">Cypemycin methyltransferase</fullName>
        <ecNumber evidence="3">2.1.1.-</ecNumber>
    </submittedName>
</protein>
<dbReference type="GO" id="GO:0008168">
    <property type="term" value="F:methyltransferase activity"/>
    <property type="evidence" value="ECO:0007669"/>
    <property type="project" value="UniProtKB-KW"/>
</dbReference>
<comment type="caution">
    <text evidence="3">The sequence shown here is derived from an EMBL/GenBank/DDBJ whole genome shotgun (WGS) entry which is preliminary data.</text>
</comment>
<evidence type="ECO:0000256" key="1">
    <source>
        <dbReference type="ARBA" id="ARBA00022679"/>
    </source>
</evidence>
<dbReference type="InterPro" id="IPR029063">
    <property type="entry name" value="SAM-dependent_MTases_sf"/>
</dbReference>
<proteinExistence type="predicted"/>
<dbReference type="STRING" id="36847.CLNEO_23290"/>
<reference evidence="3 4" key="1">
    <citation type="submission" date="2016-01" db="EMBL/GenBank/DDBJ databases">
        <title>Genome sequence of Clostridium neopropionicum X4, DSM-3847.</title>
        <authorList>
            <person name="Poehlein A."/>
            <person name="Beck M.H."/>
            <person name="Bengelsdorf F.R."/>
            <person name="Daniel R."/>
            <person name="Duerre P."/>
        </authorList>
    </citation>
    <scope>NUCLEOTIDE SEQUENCE [LARGE SCALE GENOMIC DNA]</scope>
    <source>
        <strain evidence="3 4">DSM-3847</strain>
    </source>
</reference>
<keyword evidence="4" id="KW-1185">Reference proteome</keyword>
<organism evidence="3 4">
    <name type="scientific">Anaerotignum neopropionicum</name>
    <dbReference type="NCBI Taxonomy" id="36847"/>
    <lineage>
        <taxon>Bacteria</taxon>
        <taxon>Bacillati</taxon>
        <taxon>Bacillota</taxon>
        <taxon>Clostridia</taxon>
        <taxon>Lachnospirales</taxon>
        <taxon>Anaerotignaceae</taxon>
        <taxon>Anaerotignum</taxon>
    </lineage>
</organism>
<evidence type="ECO:0000313" key="3">
    <source>
        <dbReference type="EMBL" id="KXL52395.1"/>
    </source>
</evidence>
<evidence type="ECO:0000259" key="2">
    <source>
        <dbReference type="Pfam" id="PF13649"/>
    </source>
</evidence>
<evidence type="ECO:0000313" key="4">
    <source>
        <dbReference type="Proteomes" id="UP000070539"/>
    </source>
</evidence>
<keyword evidence="1 3" id="KW-0808">Transferase</keyword>
<dbReference type="AlphaFoldDB" id="A0A136WD07"/>
<dbReference type="EC" id="2.1.1.-" evidence="3"/>
<dbReference type="EMBL" id="LRVM01000008">
    <property type="protein sequence ID" value="KXL52395.1"/>
    <property type="molecule type" value="Genomic_DNA"/>
</dbReference>
<dbReference type="SUPFAM" id="SSF53335">
    <property type="entry name" value="S-adenosyl-L-methionine-dependent methyltransferases"/>
    <property type="match status" value="1"/>
</dbReference>
<gene>
    <name evidence="3" type="primary">cypM_2</name>
    <name evidence="3" type="ORF">CLNEO_23290</name>
</gene>
<dbReference type="Pfam" id="PF13649">
    <property type="entry name" value="Methyltransf_25"/>
    <property type="match status" value="1"/>
</dbReference>
<dbReference type="PANTHER" id="PTHR43861">
    <property type="entry name" value="TRANS-ACONITATE 2-METHYLTRANSFERASE-RELATED"/>
    <property type="match status" value="1"/>
</dbReference>
<dbReference type="Gene3D" id="2.20.25.110">
    <property type="entry name" value="S-adenosyl-L-methionine-dependent methyltransferases"/>
    <property type="match status" value="1"/>
</dbReference>
<keyword evidence="3" id="KW-0489">Methyltransferase</keyword>
<dbReference type="OrthoDB" id="9811589at2"/>
<accession>A0A136WD07</accession>
<dbReference type="InterPro" id="IPR041698">
    <property type="entry name" value="Methyltransf_25"/>
</dbReference>
<dbReference type="Gene3D" id="3.40.50.150">
    <property type="entry name" value="Vaccinia Virus protein VP39"/>
    <property type="match status" value="1"/>
</dbReference>
<dbReference type="RefSeq" id="WP_066089222.1">
    <property type="nucleotide sequence ID" value="NZ_LRVM01000008.1"/>
</dbReference>
<sequence>MEAYKGFASVYDSFMDEIDYPAWVQYLQEAWTMLGKVPKTVIDMGCGTGNITIPLAKAGYRVFGVDISEEMLAEAQRKAFLEGFSLPFYCQDMVGMELALQADCVLSLCDSLNYLTEEGELSAAFCAVRKHLNPKGLFFFDMNTEYKFKNVLGDKTYAAMTEDAAYFWENSFDEVEGINEYYVSFFLREKNKNTYERTEEYHYERAYGLEEVEKCLEDNGFELLDVYDGYCFERAKADSQRYFFVAQLKEEL</sequence>
<feature type="domain" description="Methyltransferase" evidence="2">
    <location>
        <begin position="41"/>
        <end position="136"/>
    </location>
</feature>
<dbReference type="Proteomes" id="UP000070539">
    <property type="component" value="Unassembled WGS sequence"/>
</dbReference>
<dbReference type="GO" id="GO:0032259">
    <property type="term" value="P:methylation"/>
    <property type="evidence" value="ECO:0007669"/>
    <property type="project" value="UniProtKB-KW"/>
</dbReference>
<name>A0A136WD07_9FIRM</name>
<dbReference type="CDD" id="cd02440">
    <property type="entry name" value="AdoMet_MTases"/>
    <property type="match status" value="1"/>
</dbReference>